<feature type="signal peptide" evidence="6">
    <location>
        <begin position="1"/>
        <end position="27"/>
    </location>
</feature>
<evidence type="ECO:0000313" key="7">
    <source>
        <dbReference type="EMBL" id="KAK7813954.1"/>
    </source>
</evidence>
<evidence type="ECO:0000256" key="5">
    <source>
        <dbReference type="ARBA" id="ARBA00022737"/>
    </source>
</evidence>
<sequence>MGIISLLIRQFIYTSLILLPCLLCVNSTVSPSPPSPSPDFNLTFGDLKLAVTPLKITKTWVGPDICNKYKGFFCDTPPDNGSAKALVAIDFNGFQLAAPTNLAIFGLIGPIPQSFQCLFNIGLLNLARNQFYGEVPEAVCKLPNLYNFSLSYNYFTQVGPICRKWIE</sequence>
<dbReference type="PANTHER" id="PTHR32093:SF131">
    <property type="entry name" value="LEUCINE-RICH REPEAT-CONTAINING N-TERMINAL PLANT-TYPE DOMAIN-CONTAINING PROTEIN"/>
    <property type="match status" value="1"/>
</dbReference>
<proteinExistence type="predicted"/>
<comment type="subcellular location">
    <subcellularLocation>
        <location evidence="1">Secreted</location>
    </subcellularLocation>
</comment>
<protein>
    <submittedName>
        <fullName evidence="7">Uncharacterized protein</fullName>
    </submittedName>
</protein>
<evidence type="ECO:0000256" key="3">
    <source>
        <dbReference type="ARBA" id="ARBA00022614"/>
    </source>
</evidence>
<organism evidence="7 8">
    <name type="scientific">Quercus suber</name>
    <name type="common">Cork oak</name>
    <dbReference type="NCBI Taxonomy" id="58331"/>
    <lineage>
        <taxon>Eukaryota</taxon>
        <taxon>Viridiplantae</taxon>
        <taxon>Streptophyta</taxon>
        <taxon>Embryophyta</taxon>
        <taxon>Tracheophyta</taxon>
        <taxon>Spermatophyta</taxon>
        <taxon>Magnoliopsida</taxon>
        <taxon>eudicotyledons</taxon>
        <taxon>Gunneridae</taxon>
        <taxon>Pentapetalae</taxon>
        <taxon>rosids</taxon>
        <taxon>fabids</taxon>
        <taxon>Fagales</taxon>
        <taxon>Fagaceae</taxon>
        <taxon>Quercus</taxon>
    </lineage>
</organism>
<dbReference type="InterPro" id="IPR032675">
    <property type="entry name" value="LRR_dom_sf"/>
</dbReference>
<comment type="caution">
    <text evidence="7">The sequence shown here is derived from an EMBL/GenBank/DDBJ whole genome shotgun (WGS) entry which is preliminary data.</text>
</comment>
<evidence type="ECO:0000256" key="6">
    <source>
        <dbReference type="SAM" id="SignalP"/>
    </source>
</evidence>
<dbReference type="InterPro" id="IPR051582">
    <property type="entry name" value="LRR_extensin-like_regulator"/>
</dbReference>
<keyword evidence="8" id="KW-1185">Reference proteome</keyword>
<evidence type="ECO:0000256" key="2">
    <source>
        <dbReference type="ARBA" id="ARBA00022525"/>
    </source>
</evidence>
<evidence type="ECO:0000256" key="4">
    <source>
        <dbReference type="ARBA" id="ARBA00022729"/>
    </source>
</evidence>
<dbReference type="AlphaFoldDB" id="A0AAW0II61"/>
<accession>A0AAW0II61</accession>
<keyword evidence="4 6" id="KW-0732">Signal</keyword>
<keyword evidence="3" id="KW-0433">Leucine-rich repeat</keyword>
<gene>
    <name evidence="7" type="ORF">CFP56_004119</name>
</gene>
<keyword evidence="5" id="KW-0677">Repeat</keyword>
<name>A0AAW0II61_QUESU</name>
<dbReference type="Proteomes" id="UP000237347">
    <property type="component" value="Unassembled WGS sequence"/>
</dbReference>
<feature type="chain" id="PRO_5043429735" evidence="6">
    <location>
        <begin position="28"/>
        <end position="167"/>
    </location>
</feature>
<evidence type="ECO:0000313" key="8">
    <source>
        <dbReference type="Proteomes" id="UP000237347"/>
    </source>
</evidence>
<reference evidence="7 8" key="1">
    <citation type="journal article" date="2018" name="Sci. Data">
        <title>The draft genome sequence of cork oak.</title>
        <authorList>
            <person name="Ramos A.M."/>
            <person name="Usie A."/>
            <person name="Barbosa P."/>
            <person name="Barros P.M."/>
            <person name="Capote T."/>
            <person name="Chaves I."/>
            <person name="Simoes F."/>
            <person name="Abreu I."/>
            <person name="Carrasquinho I."/>
            <person name="Faro C."/>
            <person name="Guimaraes J.B."/>
            <person name="Mendonca D."/>
            <person name="Nobrega F."/>
            <person name="Rodrigues L."/>
            <person name="Saibo N.J.M."/>
            <person name="Varela M.C."/>
            <person name="Egas C."/>
            <person name="Matos J."/>
            <person name="Miguel C.M."/>
            <person name="Oliveira M.M."/>
            <person name="Ricardo C.P."/>
            <person name="Goncalves S."/>
        </authorList>
    </citation>
    <scope>NUCLEOTIDE SEQUENCE [LARGE SCALE GENOMIC DNA]</scope>
    <source>
        <strain evidence="8">cv. HL8</strain>
    </source>
</reference>
<dbReference type="GO" id="GO:0005576">
    <property type="term" value="C:extracellular region"/>
    <property type="evidence" value="ECO:0007669"/>
    <property type="project" value="UniProtKB-SubCell"/>
</dbReference>
<dbReference type="SUPFAM" id="SSF52058">
    <property type="entry name" value="L domain-like"/>
    <property type="match status" value="1"/>
</dbReference>
<keyword evidence="2" id="KW-0964">Secreted</keyword>
<dbReference type="PANTHER" id="PTHR32093">
    <property type="entry name" value="LEUCINE-RICH REPEAT EXTENSIN-LIKE PROTEIN 3-RELATED"/>
    <property type="match status" value="1"/>
</dbReference>
<evidence type="ECO:0000256" key="1">
    <source>
        <dbReference type="ARBA" id="ARBA00004613"/>
    </source>
</evidence>
<dbReference type="EMBL" id="PKMF04001159">
    <property type="protein sequence ID" value="KAK7813954.1"/>
    <property type="molecule type" value="Genomic_DNA"/>
</dbReference>
<dbReference type="Gene3D" id="3.80.10.10">
    <property type="entry name" value="Ribonuclease Inhibitor"/>
    <property type="match status" value="1"/>
</dbReference>